<gene>
    <name evidence="11" type="ORF">MA16_Dca011853</name>
</gene>
<keyword evidence="3" id="KW-0479">Metal-binding</keyword>
<dbReference type="EMBL" id="KZ502701">
    <property type="protein sequence ID" value="PKU73997.1"/>
    <property type="molecule type" value="Genomic_DNA"/>
</dbReference>
<dbReference type="GO" id="GO:0004097">
    <property type="term" value="F:catechol oxidase activity"/>
    <property type="evidence" value="ECO:0007669"/>
    <property type="project" value="InterPro"/>
</dbReference>
<evidence type="ECO:0000256" key="2">
    <source>
        <dbReference type="ARBA" id="ARBA00009928"/>
    </source>
</evidence>
<evidence type="ECO:0000256" key="8">
    <source>
        <dbReference type="SAM" id="SignalP"/>
    </source>
</evidence>
<keyword evidence="12" id="KW-1185">Reference proteome</keyword>
<feature type="domain" description="Tyrosinase copper-binding" evidence="9">
    <location>
        <begin position="129"/>
        <end position="146"/>
    </location>
</feature>
<evidence type="ECO:0000256" key="3">
    <source>
        <dbReference type="ARBA" id="ARBA00022723"/>
    </source>
</evidence>
<dbReference type="Pfam" id="PF12142">
    <property type="entry name" value="PPO1_DWL"/>
    <property type="match status" value="1"/>
</dbReference>
<dbReference type="STRING" id="906689.A0A2I0WEB5"/>
<keyword evidence="5" id="KW-0560">Oxidoreductase</keyword>
<dbReference type="SUPFAM" id="SSF48056">
    <property type="entry name" value="Di-copper centre-containing domain"/>
    <property type="match status" value="1"/>
</dbReference>
<keyword evidence="4" id="KW-0883">Thioether bond</keyword>
<dbReference type="PANTHER" id="PTHR11474">
    <property type="entry name" value="TYROSINASE FAMILY MEMBER"/>
    <property type="match status" value="1"/>
</dbReference>
<dbReference type="Pfam" id="PF12143">
    <property type="entry name" value="PPO1_KFDV"/>
    <property type="match status" value="1"/>
</dbReference>
<dbReference type="Gene3D" id="1.10.1280.10">
    <property type="entry name" value="Di-copper center containing domain from catechol oxidase"/>
    <property type="match status" value="1"/>
</dbReference>
<dbReference type="InterPro" id="IPR022740">
    <property type="entry name" value="Polyphenol_oxidase_C"/>
</dbReference>
<keyword evidence="8" id="KW-0732">Signal</keyword>
<dbReference type="Pfam" id="PF00264">
    <property type="entry name" value="Tyrosinase"/>
    <property type="match status" value="1"/>
</dbReference>
<evidence type="ECO:0000313" key="12">
    <source>
        <dbReference type="Proteomes" id="UP000233837"/>
    </source>
</evidence>
<reference evidence="11 12" key="1">
    <citation type="journal article" date="2016" name="Sci. Rep.">
        <title>The Dendrobium catenatum Lindl. genome sequence provides insights into polysaccharide synthase, floral development and adaptive evolution.</title>
        <authorList>
            <person name="Zhang G.Q."/>
            <person name="Xu Q."/>
            <person name="Bian C."/>
            <person name="Tsai W.C."/>
            <person name="Yeh C.M."/>
            <person name="Liu K.W."/>
            <person name="Yoshida K."/>
            <person name="Zhang L.S."/>
            <person name="Chang S.B."/>
            <person name="Chen F."/>
            <person name="Shi Y."/>
            <person name="Su Y.Y."/>
            <person name="Zhang Y.Q."/>
            <person name="Chen L.J."/>
            <person name="Yin Y."/>
            <person name="Lin M."/>
            <person name="Huang H."/>
            <person name="Deng H."/>
            <person name="Wang Z.W."/>
            <person name="Zhu S.L."/>
            <person name="Zhao X."/>
            <person name="Deng C."/>
            <person name="Niu S.C."/>
            <person name="Huang J."/>
            <person name="Wang M."/>
            <person name="Liu G.H."/>
            <person name="Yang H.J."/>
            <person name="Xiao X.J."/>
            <person name="Hsiao Y.Y."/>
            <person name="Wu W.L."/>
            <person name="Chen Y.Y."/>
            <person name="Mitsuda N."/>
            <person name="Ohme-Takagi M."/>
            <person name="Luo Y.B."/>
            <person name="Van de Peer Y."/>
            <person name="Liu Z.J."/>
        </authorList>
    </citation>
    <scope>NUCLEOTIDE SEQUENCE [LARGE SCALE GENOMIC DNA]</scope>
    <source>
        <tissue evidence="11">The whole plant</tissue>
    </source>
</reference>
<evidence type="ECO:0000256" key="6">
    <source>
        <dbReference type="ARBA" id="ARBA00023008"/>
    </source>
</evidence>
<dbReference type="Proteomes" id="UP000233837">
    <property type="component" value="Unassembled WGS sequence"/>
</dbReference>
<evidence type="ECO:0000256" key="5">
    <source>
        <dbReference type="ARBA" id="ARBA00023002"/>
    </source>
</evidence>
<feature type="domain" description="Tyrosinase copper-binding" evidence="10">
    <location>
        <begin position="279"/>
        <end position="290"/>
    </location>
</feature>
<keyword evidence="6" id="KW-0186">Copper</keyword>
<feature type="signal peptide" evidence="8">
    <location>
        <begin position="1"/>
        <end position="28"/>
    </location>
</feature>
<comment type="cofactor">
    <cofactor evidence="1">
        <name>Cu(2+)</name>
        <dbReference type="ChEBI" id="CHEBI:29036"/>
    </cofactor>
</comment>
<organism evidence="11 12">
    <name type="scientific">Dendrobium catenatum</name>
    <dbReference type="NCBI Taxonomy" id="906689"/>
    <lineage>
        <taxon>Eukaryota</taxon>
        <taxon>Viridiplantae</taxon>
        <taxon>Streptophyta</taxon>
        <taxon>Embryophyta</taxon>
        <taxon>Tracheophyta</taxon>
        <taxon>Spermatophyta</taxon>
        <taxon>Magnoliopsida</taxon>
        <taxon>Liliopsida</taxon>
        <taxon>Asparagales</taxon>
        <taxon>Orchidaceae</taxon>
        <taxon>Epidendroideae</taxon>
        <taxon>Malaxideae</taxon>
        <taxon>Dendrobiinae</taxon>
        <taxon>Dendrobium</taxon>
    </lineage>
</organism>
<dbReference type="PANTHER" id="PTHR11474:SF76">
    <property type="entry name" value="SHKT DOMAIN-CONTAINING PROTEIN"/>
    <property type="match status" value="1"/>
</dbReference>
<evidence type="ECO:0000259" key="10">
    <source>
        <dbReference type="PROSITE" id="PS00498"/>
    </source>
</evidence>
<keyword evidence="7" id="KW-1015">Disulfide bond</keyword>
<evidence type="ECO:0000256" key="7">
    <source>
        <dbReference type="ARBA" id="ARBA00023157"/>
    </source>
</evidence>
<dbReference type="InterPro" id="IPR002227">
    <property type="entry name" value="Tyrosinase_Cu-bd"/>
</dbReference>
<dbReference type="PROSITE" id="PS00498">
    <property type="entry name" value="TYROSINASE_2"/>
    <property type="match status" value="1"/>
</dbReference>
<name>A0A2I0WEB5_9ASPA</name>
<comment type="similarity">
    <text evidence="2">Belongs to the tyrosinase family.</text>
</comment>
<dbReference type="PROSITE" id="PS00497">
    <property type="entry name" value="TYROSINASE_1"/>
    <property type="match status" value="1"/>
</dbReference>
<dbReference type="InterPro" id="IPR008922">
    <property type="entry name" value="Di-copper_centre_dom_sf"/>
</dbReference>
<dbReference type="InterPro" id="IPR050316">
    <property type="entry name" value="Tyrosinase/Hemocyanin"/>
</dbReference>
<dbReference type="InterPro" id="IPR022739">
    <property type="entry name" value="Polyphenol_oxidase_cen"/>
</dbReference>
<sequence>MASWVANTHAAVAMVLLLLMQFGLPARSKPVITDPKCVDYDPFDRCCPPPSPKKIVNFKPPPQSSPLRVRRPAHALGPEEARKYARATALMRALPHNHPWNFFRQSNVHCAYCSRSYFQLGHNYPLEIHGTWHFFTWHRAYLYFYERILGKLINDTSFALPFWNWDDPSGMSIPPIYRDHSSSLFNPTRNPDGLKFISLGGCEGNNTLESLPKQRQCNLQVMHRQFISGFKSSLLFFGGQYRAGDRSLPGGGSIEGSPHGPVHLTVGSDMSALETAAQDPIFFAHHGNIDRLWEIWESTPGKKREIFSDNDFLDASFVFWDENKQVVRIRVRDLIDTRKLGYVYEEVPLRWMNIKTTVEKAGAFVAMDEKEAVRFPVLLSSQVTVNVARKVGKKEEILVVSDIALDGRDYVWFKVYVGRVRGGRVEAGCFIHMQRRANKKIPVVTKLQLDITQFVEDIRADGDDQVVVTLVPKVGGDKVAIGGVSIV</sequence>
<reference evidence="11 12" key="2">
    <citation type="journal article" date="2017" name="Nature">
        <title>The Apostasia genome and the evolution of orchids.</title>
        <authorList>
            <person name="Zhang G.Q."/>
            <person name="Liu K.W."/>
            <person name="Li Z."/>
            <person name="Lohaus R."/>
            <person name="Hsiao Y.Y."/>
            <person name="Niu S.C."/>
            <person name="Wang J.Y."/>
            <person name="Lin Y.C."/>
            <person name="Xu Q."/>
            <person name="Chen L.J."/>
            <person name="Yoshida K."/>
            <person name="Fujiwara S."/>
            <person name="Wang Z.W."/>
            <person name="Zhang Y.Q."/>
            <person name="Mitsuda N."/>
            <person name="Wang M."/>
            <person name="Liu G.H."/>
            <person name="Pecoraro L."/>
            <person name="Huang H.X."/>
            <person name="Xiao X.J."/>
            <person name="Lin M."/>
            <person name="Wu X.Y."/>
            <person name="Wu W.L."/>
            <person name="Chen Y.Y."/>
            <person name="Chang S.B."/>
            <person name="Sakamoto S."/>
            <person name="Ohme-Takagi M."/>
            <person name="Yagi M."/>
            <person name="Zeng S.J."/>
            <person name="Shen C.Y."/>
            <person name="Yeh C.M."/>
            <person name="Luo Y.B."/>
            <person name="Tsai W.C."/>
            <person name="Van de Peer Y."/>
            <person name="Liu Z.J."/>
        </authorList>
    </citation>
    <scope>NUCLEOTIDE SEQUENCE [LARGE SCALE GENOMIC DNA]</scope>
    <source>
        <tissue evidence="11">The whole plant</tissue>
    </source>
</reference>
<proteinExistence type="inferred from homology"/>
<protein>
    <submittedName>
        <fullName evidence="11">Polyphenol oxidase, chloroplastic</fullName>
    </submittedName>
</protein>
<dbReference type="GO" id="GO:0046872">
    <property type="term" value="F:metal ion binding"/>
    <property type="evidence" value="ECO:0007669"/>
    <property type="project" value="UniProtKB-KW"/>
</dbReference>
<evidence type="ECO:0000313" key="11">
    <source>
        <dbReference type="EMBL" id="PKU73997.1"/>
    </source>
</evidence>
<evidence type="ECO:0000259" key="9">
    <source>
        <dbReference type="PROSITE" id="PS00497"/>
    </source>
</evidence>
<evidence type="ECO:0000256" key="1">
    <source>
        <dbReference type="ARBA" id="ARBA00001973"/>
    </source>
</evidence>
<feature type="chain" id="PRO_5014129412" evidence="8">
    <location>
        <begin position="29"/>
        <end position="487"/>
    </location>
</feature>
<evidence type="ECO:0000256" key="4">
    <source>
        <dbReference type="ARBA" id="ARBA00022784"/>
    </source>
</evidence>
<dbReference type="PRINTS" id="PR00092">
    <property type="entry name" value="TYROSINASE"/>
</dbReference>
<accession>A0A2I0WEB5</accession>
<dbReference type="AlphaFoldDB" id="A0A2I0WEB5"/>